<evidence type="ECO:0000256" key="10">
    <source>
        <dbReference type="ARBA" id="ARBA00048048"/>
    </source>
</evidence>
<comment type="catalytic activity">
    <reaction evidence="10 11">
        <text>L-cysteinyl-[protein] + hexadecanoyl-CoA = S-hexadecanoyl-L-cysteinyl-[protein] + CoA</text>
        <dbReference type="Rhea" id="RHEA:36683"/>
        <dbReference type="Rhea" id="RHEA-COMP:10131"/>
        <dbReference type="Rhea" id="RHEA-COMP:11032"/>
        <dbReference type="ChEBI" id="CHEBI:29950"/>
        <dbReference type="ChEBI" id="CHEBI:57287"/>
        <dbReference type="ChEBI" id="CHEBI:57379"/>
        <dbReference type="ChEBI" id="CHEBI:74151"/>
        <dbReference type="EC" id="2.3.1.225"/>
    </reaction>
</comment>
<reference evidence="13" key="1">
    <citation type="submission" date="2022-07" db="EMBL/GenBank/DDBJ databases">
        <title>Phylogenomic reconstructions and comparative analyses of Kickxellomycotina fungi.</title>
        <authorList>
            <person name="Reynolds N.K."/>
            <person name="Stajich J.E."/>
            <person name="Barry K."/>
            <person name="Grigoriev I.V."/>
            <person name="Crous P."/>
            <person name="Smith M.E."/>
        </authorList>
    </citation>
    <scope>NUCLEOTIDE SEQUENCE</scope>
    <source>
        <strain evidence="13">BCRC 34381</strain>
    </source>
</reference>
<feature type="transmembrane region" description="Helical" evidence="11">
    <location>
        <begin position="90"/>
        <end position="110"/>
    </location>
</feature>
<evidence type="ECO:0000256" key="1">
    <source>
        <dbReference type="ARBA" id="ARBA00004141"/>
    </source>
</evidence>
<keyword evidence="7" id="KW-0449">Lipoprotein</keyword>
<keyword evidence="4 11" id="KW-1133">Transmembrane helix</keyword>
<feature type="transmembrane region" description="Helical" evidence="11">
    <location>
        <begin position="62"/>
        <end position="84"/>
    </location>
</feature>
<dbReference type="PROSITE" id="PS50216">
    <property type="entry name" value="DHHC"/>
    <property type="match status" value="1"/>
</dbReference>
<evidence type="ECO:0000313" key="14">
    <source>
        <dbReference type="Proteomes" id="UP001143981"/>
    </source>
</evidence>
<keyword evidence="14" id="KW-1185">Reference proteome</keyword>
<feature type="domain" description="Palmitoyltransferase DHHC" evidence="12">
    <location>
        <begin position="139"/>
        <end position="287"/>
    </location>
</feature>
<evidence type="ECO:0000259" key="12">
    <source>
        <dbReference type="Pfam" id="PF01529"/>
    </source>
</evidence>
<comment type="domain">
    <text evidence="11">The DHHC domain is required for palmitoyltransferase activity.</text>
</comment>
<comment type="caution">
    <text evidence="13">The sequence shown here is derived from an EMBL/GenBank/DDBJ whole genome shotgun (WGS) entry which is preliminary data.</text>
</comment>
<comment type="similarity">
    <text evidence="9">Belongs to the DHHC palmitoyltransferase family. PFA5 subfamily.</text>
</comment>
<organism evidence="13 14">
    <name type="scientific">Coemansia biformis</name>
    <dbReference type="NCBI Taxonomy" id="1286918"/>
    <lineage>
        <taxon>Eukaryota</taxon>
        <taxon>Fungi</taxon>
        <taxon>Fungi incertae sedis</taxon>
        <taxon>Zoopagomycota</taxon>
        <taxon>Kickxellomycotina</taxon>
        <taxon>Kickxellomycetes</taxon>
        <taxon>Kickxellales</taxon>
        <taxon>Kickxellaceae</taxon>
        <taxon>Coemansia</taxon>
    </lineage>
</organism>
<dbReference type="InterPro" id="IPR039859">
    <property type="entry name" value="PFA4/ZDH16/20/ERF2-like"/>
</dbReference>
<proteinExistence type="inferred from homology"/>
<evidence type="ECO:0000256" key="3">
    <source>
        <dbReference type="ARBA" id="ARBA00022692"/>
    </source>
</evidence>
<sequence>MILGPNRMFRGTIVAHAYAAVAKTLPALVQRWARSGVGNAVAGRADRMWAALFGRRNPLFQVIAITIYCVGLAIFFLCVAPHIPNRYAGMWHWLPISVTLVANMGFYAAASAADPGTVTPDNARAACRVFPYDCLLYFRRNCDTCRLPKPARSKHCSTCGKCVQMAEHHCVWLNNCVGLRNTRWFVGFLATFAIVCVYGAYLASTVLLELRHVLGLASAAAAVWDDDLGRHVALSFRSSLLYVLDSRPLLAVLLVLLVVMAPAIVFFAGYQLRIVMLGYTGNEETKWLNVADAIHDGVVFAVRESDDAPREVIRVIEEEDQPADLRPRRPITHLRQVPNLYDRGPWRNLAFALFPPPSAPARKTHTG</sequence>
<dbReference type="GO" id="GO:0005783">
    <property type="term" value="C:endoplasmic reticulum"/>
    <property type="evidence" value="ECO:0007669"/>
    <property type="project" value="TreeGrafter"/>
</dbReference>
<dbReference type="EC" id="2.3.1.225" evidence="11"/>
<dbReference type="GO" id="GO:0005794">
    <property type="term" value="C:Golgi apparatus"/>
    <property type="evidence" value="ECO:0007669"/>
    <property type="project" value="TreeGrafter"/>
</dbReference>
<gene>
    <name evidence="13" type="primary">SWF1</name>
    <name evidence="13" type="ORF">LPJ61_003428</name>
</gene>
<evidence type="ECO:0000256" key="7">
    <source>
        <dbReference type="ARBA" id="ARBA00023288"/>
    </source>
</evidence>
<protein>
    <recommendedName>
        <fullName evidence="11">Palmitoyltransferase</fullName>
        <ecNumber evidence="11">2.3.1.225</ecNumber>
    </recommendedName>
</protein>
<feature type="transmembrane region" description="Helical" evidence="11">
    <location>
        <begin position="184"/>
        <end position="203"/>
    </location>
</feature>
<feature type="transmembrane region" description="Helical" evidence="11">
    <location>
        <begin position="249"/>
        <end position="270"/>
    </location>
</feature>
<evidence type="ECO:0000256" key="5">
    <source>
        <dbReference type="ARBA" id="ARBA00023136"/>
    </source>
</evidence>
<dbReference type="GO" id="GO:0006612">
    <property type="term" value="P:protein targeting to membrane"/>
    <property type="evidence" value="ECO:0007669"/>
    <property type="project" value="TreeGrafter"/>
</dbReference>
<keyword evidence="2 11" id="KW-0808">Transferase</keyword>
<comment type="subcellular location">
    <subcellularLocation>
        <location evidence="1">Membrane</location>
        <topology evidence="1">Multi-pass membrane protein</topology>
    </subcellularLocation>
</comment>
<evidence type="ECO:0000256" key="6">
    <source>
        <dbReference type="ARBA" id="ARBA00023139"/>
    </source>
</evidence>
<dbReference type="Pfam" id="PF01529">
    <property type="entry name" value="DHHC"/>
    <property type="match status" value="1"/>
</dbReference>
<dbReference type="GO" id="GO:0016020">
    <property type="term" value="C:membrane"/>
    <property type="evidence" value="ECO:0007669"/>
    <property type="project" value="UniProtKB-SubCell"/>
</dbReference>
<name>A0A9W7YCK4_9FUNG</name>
<dbReference type="AlphaFoldDB" id="A0A9W7YCK4"/>
<keyword evidence="6" id="KW-0564">Palmitate</keyword>
<dbReference type="Proteomes" id="UP001143981">
    <property type="component" value="Unassembled WGS sequence"/>
</dbReference>
<keyword evidence="5 11" id="KW-0472">Membrane</keyword>
<dbReference type="PANTHER" id="PTHR22883:SF23">
    <property type="entry name" value="PALMITOYLTRANSFERASE ZDHHC6"/>
    <property type="match status" value="1"/>
</dbReference>
<evidence type="ECO:0000313" key="13">
    <source>
        <dbReference type="EMBL" id="KAJ1729627.1"/>
    </source>
</evidence>
<dbReference type="EMBL" id="JANBOI010000580">
    <property type="protein sequence ID" value="KAJ1729627.1"/>
    <property type="molecule type" value="Genomic_DNA"/>
</dbReference>
<dbReference type="GO" id="GO:0019706">
    <property type="term" value="F:protein-cysteine S-palmitoyltransferase activity"/>
    <property type="evidence" value="ECO:0007669"/>
    <property type="project" value="UniProtKB-EC"/>
</dbReference>
<keyword evidence="3 11" id="KW-0812">Transmembrane</keyword>
<dbReference type="OrthoDB" id="9909019at2759"/>
<evidence type="ECO:0000256" key="9">
    <source>
        <dbReference type="ARBA" id="ARBA00038298"/>
    </source>
</evidence>
<dbReference type="PANTHER" id="PTHR22883">
    <property type="entry name" value="ZINC FINGER DHHC DOMAIN CONTAINING PROTEIN"/>
    <property type="match status" value="1"/>
</dbReference>
<keyword evidence="8 11" id="KW-0012">Acyltransferase</keyword>
<evidence type="ECO:0000256" key="4">
    <source>
        <dbReference type="ARBA" id="ARBA00022989"/>
    </source>
</evidence>
<evidence type="ECO:0000256" key="2">
    <source>
        <dbReference type="ARBA" id="ARBA00022679"/>
    </source>
</evidence>
<evidence type="ECO:0000256" key="11">
    <source>
        <dbReference type="RuleBase" id="RU079119"/>
    </source>
</evidence>
<accession>A0A9W7YCK4</accession>
<evidence type="ECO:0000256" key="8">
    <source>
        <dbReference type="ARBA" id="ARBA00023315"/>
    </source>
</evidence>
<dbReference type="InterPro" id="IPR001594">
    <property type="entry name" value="Palmitoyltrfase_DHHC"/>
</dbReference>